<dbReference type="Pfam" id="PF00171">
    <property type="entry name" value="Aldedh"/>
    <property type="match status" value="1"/>
</dbReference>
<feature type="active site" evidence="6">
    <location>
        <position position="290"/>
    </location>
</feature>
<dbReference type="SUPFAM" id="SSF53720">
    <property type="entry name" value="ALDH-like"/>
    <property type="match status" value="1"/>
</dbReference>
<dbReference type="PROSITE" id="PS00687">
    <property type="entry name" value="ALDEHYDE_DEHYDR_GLU"/>
    <property type="match status" value="1"/>
</dbReference>
<dbReference type="Gene3D" id="3.40.309.10">
    <property type="entry name" value="Aldehyde Dehydrogenase, Chain A, domain 2"/>
    <property type="match status" value="1"/>
</dbReference>
<keyword evidence="10" id="KW-1185">Reference proteome</keyword>
<dbReference type="EC" id="1.2.1.88" evidence="2"/>
<evidence type="ECO:0000256" key="2">
    <source>
        <dbReference type="ARBA" id="ARBA00012884"/>
    </source>
</evidence>
<evidence type="ECO:0000256" key="5">
    <source>
        <dbReference type="ARBA" id="ARBA00048142"/>
    </source>
</evidence>
<evidence type="ECO:0000256" key="7">
    <source>
        <dbReference type="RuleBase" id="RU003345"/>
    </source>
</evidence>
<comment type="similarity">
    <text evidence="7">Belongs to the aldehyde dehydrogenase family.</text>
</comment>
<reference evidence="9 10" key="1">
    <citation type="journal article" date="2019" name="Int. J. Syst. Evol. Microbiol.">
        <title>The Global Catalogue of Microorganisms (GCM) 10K type strain sequencing project: providing services to taxonomists for standard genome sequencing and annotation.</title>
        <authorList>
            <consortium name="The Broad Institute Genomics Platform"/>
            <consortium name="The Broad Institute Genome Sequencing Center for Infectious Disease"/>
            <person name="Wu L."/>
            <person name="Ma J."/>
        </authorList>
    </citation>
    <scope>NUCLEOTIDE SEQUENCE [LARGE SCALE GENOMIC DNA]</scope>
    <source>
        <strain evidence="9 10">CGMCC 1.12859</strain>
    </source>
</reference>
<dbReference type="FunFam" id="3.40.309.10:FF:000005">
    <property type="entry name" value="1-pyrroline-5-carboxylate dehydrogenase 1"/>
    <property type="match status" value="1"/>
</dbReference>
<dbReference type="PANTHER" id="PTHR42862">
    <property type="entry name" value="DELTA-1-PYRROLINE-5-CARBOXYLATE DEHYDROGENASE 1, ISOFORM A-RELATED"/>
    <property type="match status" value="1"/>
</dbReference>
<dbReference type="InterPro" id="IPR015590">
    <property type="entry name" value="Aldehyde_DH_dom"/>
</dbReference>
<sequence length="527" mass="57333">MQQRDYENELTYHTHQQNGTEAEFHEAYEAAVDSVRADLGATHPLRIDGEAVETGDSFGVQSPGDFDLEIGEFAAGEAEEVEAAVDAASAAQPDWEAMEPEERTEFFTDAADLLRERKYEFAAALSLENGKNRTEAMADVDEAIDFLDFYSREFERTDGYRFDTGEPTPGQHTRNILRPYGVFGVIAPFNFPVAITMGMTAGALITGNTVVLKPASATPLVAHMYVDLLEDAGIPDGVINLVTGGGSDVGNPLVEHEDVAGVAFTGSRAVGLGIQETFSELGKRGPVIAELGGKNPVIVTDEADLDDAVEGVMKGAFSFSGQKCSATSRVYVDESLIDEFTDRLVAETEELTIGEPTAEDTFVSPLIDDSALEHYLEIAEKAREDGEVLTGGAEVEDDALPEGRYVEPTVVADIPHEHELATEEHFVPFLTVHPISDLEEGIEKSNDSEYGLCAGIFSEDESEVEQWFDEIESGMCYANRSQSATTGALVQAQPFGGWKFSGTTGKFAGGYWYLQQFMREQTQTRVE</sequence>
<evidence type="ECO:0000256" key="4">
    <source>
        <dbReference type="ARBA" id="ARBA00023027"/>
    </source>
</evidence>
<dbReference type="Proteomes" id="UP001597139">
    <property type="component" value="Unassembled WGS sequence"/>
</dbReference>
<evidence type="ECO:0000256" key="3">
    <source>
        <dbReference type="ARBA" id="ARBA00023002"/>
    </source>
</evidence>
<dbReference type="AlphaFoldDB" id="A0ABD6BV68"/>
<gene>
    <name evidence="9" type="ORF">ACFSAU_13955</name>
</gene>
<dbReference type="Gene3D" id="3.40.605.10">
    <property type="entry name" value="Aldehyde Dehydrogenase, Chain A, domain 1"/>
    <property type="match status" value="1"/>
</dbReference>
<keyword evidence="4" id="KW-0520">NAD</keyword>
<dbReference type="InterPro" id="IPR016163">
    <property type="entry name" value="Ald_DH_C"/>
</dbReference>
<evidence type="ECO:0000313" key="9">
    <source>
        <dbReference type="EMBL" id="MFD1568595.1"/>
    </source>
</evidence>
<protein>
    <recommendedName>
        <fullName evidence="2">L-glutamate gamma-semialdehyde dehydrogenase</fullName>
        <ecNumber evidence="2">1.2.1.88</ecNumber>
    </recommendedName>
</protein>
<comment type="pathway">
    <text evidence="1">Amino-acid degradation; L-proline degradation into L-glutamate; L-glutamate from L-proline: step 2/2.</text>
</comment>
<organism evidence="9 10">
    <name type="scientific">Halolamina litorea</name>
    <dbReference type="NCBI Taxonomy" id="1515593"/>
    <lineage>
        <taxon>Archaea</taxon>
        <taxon>Methanobacteriati</taxon>
        <taxon>Methanobacteriota</taxon>
        <taxon>Stenosarchaea group</taxon>
        <taxon>Halobacteria</taxon>
        <taxon>Halobacteriales</taxon>
        <taxon>Haloferacaceae</taxon>
    </lineage>
</organism>
<dbReference type="InterPro" id="IPR050485">
    <property type="entry name" value="Proline_metab_enzyme"/>
</dbReference>
<dbReference type="InterPro" id="IPR029510">
    <property type="entry name" value="Ald_DH_CS_GLU"/>
</dbReference>
<comment type="catalytic activity">
    <reaction evidence="5">
        <text>L-glutamate 5-semialdehyde + NAD(+) + H2O = L-glutamate + NADH + 2 H(+)</text>
        <dbReference type="Rhea" id="RHEA:30235"/>
        <dbReference type="ChEBI" id="CHEBI:15377"/>
        <dbReference type="ChEBI" id="CHEBI:15378"/>
        <dbReference type="ChEBI" id="CHEBI:29985"/>
        <dbReference type="ChEBI" id="CHEBI:57540"/>
        <dbReference type="ChEBI" id="CHEBI:57945"/>
        <dbReference type="ChEBI" id="CHEBI:58066"/>
        <dbReference type="EC" id="1.2.1.88"/>
    </reaction>
</comment>
<evidence type="ECO:0000256" key="6">
    <source>
        <dbReference type="PROSITE-ProRule" id="PRU10007"/>
    </source>
</evidence>
<keyword evidence="3 7" id="KW-0560">Oxidoreductase</keyword>
<dbReference type="EMBL" id="JBHUCZ010000012">
    <property type="protein sequence ID" value="MFD1568595.1"/>
    <property type="molecule type" value="Genomic_DNA"/>
</dbReference>
<evidence type="ECO:0000313" key="10">
    <source>
        <dbReference type="Proteomes" id="UP001597139"/>
    </source>
</evidence>
<accession>A0ABD6BV68</accession>
<comment type="caution">
    <text evidence="9">The sequence shown here is derived from an EMBL/GenBank/DDBJ whole genome shotgun (WGS) entry which is preliminary data.</text>
</comment>
<proteinExistence type="inferred from homology"/>
<dbReference type="GO" id="GO:0003842">
    <property type="term" value="F:L-glutamate gamma-semialdehyde dehydrogenase activity"/>
    <property type="evidence" value="ECO:0007669"/>
    <property type="project" value="UniProtKB-EC"/>
</dbReference>
<dbReference type="InterPro" id="IPR016160">
    <property type="entry name" value="Ald_DH_CS_CYS"/>
</dbReference>
<evidence type="ECO:0000259" key="8">
    <source>
        <dbReference type="Pfam" id="PF00171"/>
    </source>
</evidence>
<dbReference type="PROSITE" id="PS00070">
    <property type="entry name" value="ALDEHYDE_DEHYDR_CYS"/>
    <property type="match status" value="1"/>
</dbReference>
<evidence type="ECO:0000256" key="1">
    <source>
        <dbReference type="ARBA" id="ARBA00004786"/>
    </source>
</evidence>
<name>A0ABD6BV68_9EURY</name>
<dbReference type="PANTHER" id="PTHR42862:SF1">
    <property type="entry name" value="DELTA-1-PYRROLINE-5-CARBOXYLATE DEHYDROGENASE 2, ISOFORM A-RELATED"/>
    <property type="match status" value="1"/>
</dbReference>
<dbReference type="RefSeq" id="WP_267648093.1">
    <property type="nucleotide sequence ID" value="NZ_JANHGR010000003.1"/>
</dbReference>
<dbReference type="InterPro" id="IPR016161">
    <property type="entry name" value="Ald_DH/histidinol_DH"/>
</dbReference>
<feature type="domain" description="Aldehyde dehydrogenase" evidence="8">
    <location>
        <begin position="67"/>
        <end position="521"/>
    </location>
</feature>
<dbReference type="InterPro" id="IPR016162">
    <property type="entry name" value="Ald_DH_N"/>
</dbReference>